<accession>A0A3E0HLC1</accession>
<dbReference type="EMBL" id="QUNO01000006">
    <property type="protein sequence ID" value="REH47217.1"/>
    <property type="molecule type" value="Genomic_DNA"/>
</dbReference>
<name>A0A3E0HLC1_9PSEU</name>
<reference evidence="1 2" key="1">
    <citation type="submission" date="2018-08" db="EMBL/GenBank/DDBJ databases">
        <title>Genomic Encyclopedia of Archaeal and Bacterial Type Strains, Phase II (KMG-II): from individual species to whole genera.</title>
        <authorList>
            <person name="Goeker M."/>
        </authorList>
    </citation>
    <scope>NUCLEOTIDE SEQUENCE [LARGE SCALE GENOMIC DNA]</scope>
    <source>
        <strain evidence="1 2">DSM 45791</strain>
    </source>
</reference>
<evidence type="ECO:0000313" key="2">
    <source>
        <dbReference type="Proteomes" id="UP000256269"/>
    </source>
</evidence>
<dbReference type="OrthoDB" id="3677745at2"/>
<dbReference type="AlphaFoldDB" id="A0A3E0HLC1"/>
<gene>
    <name evidence="1" type="ORF">BCF44_106382</name>
</gene>
<organism evidence="1 2">
    <name type="scientific">Kutzneria buriramensis</name>
    <dbReference type="NCBI Taxonomy" id="1045776"/>
    <lineage>
        <taxon>Bacteria</taxon>
        <taxon>Bacillati</taxon>
        <taxon>Actinomycetota</taxon>
        <taxon>Actinomycetes</taxon>
        <taxon>Pseudonocardiales</taxon>
        <taxon>Pseudonocardiaceae</taxon>
        <taxon>Kutzneria</taxon>
    </lineage>
</organism>
<sequence>MISGQPGGPGAEEGGDAVRTRVAVDAALTGSDDPGRALAEVVSALEGLVRAAKATDAVELAEYVVEALATALARLPERVTVLRALADRALAAHVTACRLHQGDPLRLARWLLTLQVEHPEGPQVHLTDYAGTLGSAGLTAYREAVEALCAALPVLEFAQRPVFDRHRWAVLRVTEDLAEHLGDVELQVTALAKDLSSGWHYLRIATLLQEAGRSEQVLEWVGRGLTASGWRGVASRLVDVAVDECVRMGWFDRAVAMRMRIFSNQPAMDTYLRLRTVAEHAGSWSEQRDAVLRRLSDGASDVAVNSVLVRVLLHDDQPEAAWQTAVAHGCTDEVWAELARVRSADHPGDAIAVYRGLVEQALDDDSHAHNEALVVELLAQLRTLFARTGRQDAFNSYLDGVKGRHVADRQLLDELTKRGL</sequence>
<comment type="caution">
    <text evidence="1">The sequence shown here is derived from an EMBL/GenBank/DDBJ whole genome shotgun (WGS) entry which is preliminary data.</text>
</comment>
<keyword evidence="2" id="KW-1185">Reference proteome</keyword>
<evidence type="ECO:0000313" key="1">
    <source>
        <dbReference type="EMBL" id="REH47217.1"/>
    </source>
</evidence>
<dbReference type="RefSeq" id="WP_147328549.1">
    <property type="nucleotide sequence ID" value="NZ_CP144375.1"/>
</dbReference>
<protein>
    <submittedName>
        <fullName evidence="1">Uncharacterized protein</fullName>
    </submittedName>
</protein>
<dbReference type="Proteomes" id="UP000256269">
    <property type="component" value="Unassembled WGS sequence"/>
</dbReference>
<proteinExistence type="predicted"/>